<protein>
    <submittedName>
        <fullName evidence="1">DUF1028 domain-containing protein</fullName>
    </submittedName>
</protein>
<dbReference type="Pfam" id="PF06267">
    <property type="entry name" value="DUF1028"/>
    <property type="match status" value="1"/>
</dbReference>
<sequence>MTFSIVARDPQTGAFGIATATAGPMVGALVPHTRSGRGAAATQAMTNPYLAFDALELLDGRDAEAALQAALARDEEAALRQMIVVDQVGRTAAWTGQSCIAFAGHLCRDGVAVAGNMLAGPEVIADMLSAYLLLKGKVDFASTLLGALNAGAETGGDIRGIGSAALRVHGAESFAEVDIRVDWSEEPLVDLQGLLDRASGGPYAEFFSTLPRRAGHF</sequence>
<geneLocation type="plasmid" evidence="1 2">
    <name>p_unnamed1</name>
</geneLocation>
<dbReference type="Proteomes" id="UP001061862">
    <property type="component" value="Plasmid p_unnamed1"/>
</dbReference>
<dbReference type="PANTHER" id="PTHR39328">
    <property type="entry name" value="BLL2871 PROTEIN"/>
    <property type="match status" value="1"/>
</dbReference>
<gene>
    <name evidence="1" type="ORF">N8A98_00685</name>
</gene>
<dbReference type="InterPro" id="IPR010430">
    <property type="entry name" value="DUF1028"/>
</dbReference>
<dbReference type="RefSeq" id="WP_262165695.1">
    <property type="nucleotide sequence ID" value="NZ_CP104964.1"/>
</dbReference>
<accession>A0ABY6CAQ4</accession>
<proteinExistence type="predicted"/>
<evidence type="ECO:0000313" key="2">
    <source>
        <dbReference type="Proteomes" id="UP001061862"/>
    </source>
</evidence>
<dbReference type="EMBL" id="CP104964">
    <property type="protein sequence ID" value="UXN68066.1"/>
    <property type="molecule type" value="Genomic_DNA"/>
</dbReference>
<reference evidence="1 2" key="1">
    <citation type="submission" date="2022-09" db="EMBL/GenBank/DDBJ databases">
        <title>Interaction between co-microsymbionts with complementary sets of symbiotic genes in legume-rhizobium systems.</title>
        <authorList>
            <person name="Safronova V."/>
            <person name="Sazanova A."/>
            <person name="Afonin A."/>
            <person name="Chirak E."/>
        </authorList>
    </citation>
    <scope>NUCLEOTIDE SEQUENCE [LARGE SCALE GENOMIC DNA]</scope>
    <source>
        <strain evidence="1 2">A18/4-1</strain>
        <plasmid evidence="1 2">p_unnamed1</plasmid>
    </source>
</reference>
<evidence type="ECO:0000313" key="1">
    <source>
        <dbReference type="EMBL" id="UXN68066.1"/>
    </source>
</evidence>
<dbReference type="InterPro" id="IPR029055">
    <property type="entry name" value="Ntn_hydrolases_N"/>
</dbReference>
<keyword evidence="2" id="KW-1185">Reference proteome</keyword>
<organism evidence="1 2">
    <name type="scientific">Devosia neptuniae</name>
    <dbReference type="NCBI Taxonomy" id="191302"/>
    <lineage>
        <taxon>Bacteria</taxon>
        <taxon>Pseudomonadati</taxon>
        <taxon>Pseudomonadota</taxon>
        <taxon>Alphaproteobacteria</taxon>
        <taxon>Hyphomicrobiales</taxon>
        <taxon>Devosiaceae</taxon>
        <taxon>Devosia</taxon>
    </lineage>
</organism>
<dbReference type="Gene3D" id="3.60.20.10">
    <property type="entry name" value="Glutamine Phosphoribosylpyrophosphate, subunit 1, domain 1"/>
    <property type="match status" value="1"/>
</dbReference>
<dbReference type="SUPFAM" id="SSF56235">
    <property type="entry name" value="N-terminal nucleophile aminohydrolases (Ntn hydrolases)"/>
    <property type="match status" value="1"/>
</dbReference>
<keyword evidence="1" id="KW-0614">Plasmid</keyword>
<dbReference type="PANTHER" id="PTHR39328:SF1">
    <property type="entry name" value="BLL2871 PROTEIN"/>
    <property type="match status" value="1"/>
</dbReference>
<name>A0ABY6CAQ4_9HYPH</name>